<feature type="transmembrane region" description="Helical" evidence="8">
    <location>
        <begin position="466"/>
        <end position="487"/>
    </location>
</feature>
<keyword evidence="13" id="KW-1185">Reference proteome</keyword>
<accession>A0A1V6PDM5</accession>
<evidence type="ECO:0000259" key="10">
    <source>
        <dbReference type="Pfam" id="PF07662"/>
    </source>
</evidence>
<evidence type="ECO:0000259" key="11">
    <source>
        <dbReference type="Pfam" id="PF07670"/>
    </source>
</evidence>
<feature type="transmembrane region" description="Helical" evidence="8">
    <location>
        <begin position="232"/>
        <end position="252"/>
    </location>
</feature>
<feature type="transmembrane region" description="Helical" evidence="8">
    <location>
        <begin position="299"/>
        <end position="319"/>
    </location>
</feature>
<evidence type="ECO:0000256" key="1">
    <source>
        <dbReference type="ARBA" id="ARBA00004651"/>
    </source>
</evidence>
<feature type="compositionally biased region" description="Basic and acidic residues" evidence="7">
    <location>
        <begin position="1"/>
        <end position="28"/>
    </location>
</feature>
<evidence type="ECO:0000259" key="9">
    <source>
        <dbReference type="Pfam" id="PF01773"/>
    </source>
</evidence>
<dbReference type="STRING" id="69771.A0A1V6PDM5"/>
<dbReference type="InterPro" id="IPR002668">
    <property type="entry name" value="CNT_N_dom"/>
</dbReference>
<dbReference type="Pfam" id="PF01773">
    <property type="entry name" value="Nucleos_tra2_N"/>
    <property type="match status" value="1"/>
</dbReference>
<dbReference type="InterPro" id="IPR011642">
    <property type="entry name" value="Gate_dom"/>
</dbReference>
<feature type="transmembrane region" description="Helical" evidence="8">
    <location>
        <begin position="130"/>
        <end position="149"/>
    </location>
</feature>
<evidence type="ECO:0000313" key="13">
    <source>
        <dbReference type="Proteomes" id="UP000191522"/>
    </source>
</evidence>
<feature type="transmembrane region" description="Helical" evidence="8">
    <location>
        <begin position="597"/>
        <end position="620"/>
    </location>
</feature>
<feature type="domain" description="Concentrative nucleoside transporter C-terminal" evidence="10">
    <location>
        <begin position="405"/>
        <end position="617"/>
    </location>
</feature>
<dbReference type="Pfam" id="PF07662">
    <property type="entry name" value="Nucleos_tra2_C"/>
    <property type="match status" value="1"/>
</dbReference>
<feature type="transmembrane region" description="Helical" evidence="8">
    <location>
        <begin position="499"/>
        <end position="518"/>
    </location>
</feature>
<dbReference type="Proteomes" id="UP000191522">
    <property type="component" value="Unassembled WGS sequence"/>
</dbReference>
<evidence type="ECO:0008006" key="14">
    <source>
        <dbReference type="Google" id="ProtNLM"/>
    </source>
</evidence>
<feature type="region of interest" description="Disordered" evidence="7">
    <location>
        <begin position="69"/>
        <end position="88"/>
    </location>
</feature>
<comment type="similarity">
    <text evidence="2">Belongs to the concentrative nucleoside transporter (CNT) (TC 2.A.41) family.</text>
</comment>
<feature type="transmembrane region" description="Helical" evidence="8">
    <location>
        <begin position="177"/>
        <end position="196"/>
    </location>
</feature>
<dbReference type="GO" id="GO:0015293">
    <property type="term" value="F:symporter activity"/>
    <property type="evidence" value="ECO:0007669"/>
    <property type="project" value="TreeGrafter"/>
</dbReference>
<evidence type="ECO:0000256" key="5">
    <source>
        <dbReference type="ARBA" id="ARBA00022989"/>
    </source>
</evidence>
<dbReference type="OMA" id="IVWHTVI"/>
<feature type="transmembrane region" description="Helical" evidence="8">
    <location>
        <begin position="104"/>
        <end position="124"/>
    </location>
</feature>
<dbReference type="InterPro" id="IPR008276">
    <property type="entry name" value="C_nuclsd_transpt"/>
</dbReference>
<dbReference type="EMBL" id="MDYL01000010">
    <property type="protein sequence ID" value="OQD74636.1"/>
    <property type="molecule type" value="Genomic_DNA"/>
</dbReference>
<keyword evidence="4 8" id="KW-0812">Transmembrane</keyword>
<feature type="transmembrane region" description="Helical" evidence="8">
    <location>
        <begin position="208"/>
        <end position="225"/>
    </location>
</feature>
<proteinExistence type="inferred from homology"/>
<dbReference type="OrthoDB" id="6075923at2759"/>
<gene>
    <name evidence="12" type="ORF">PENDEC_c010G04355</name>
</gene>
<dbReference type="GO" id="GO:0005337">
    <property type="term" value="F:nucleoside transmembrane transporter activity"/>
    <property type="evidence" value="ECO:0007669"/>
    <property type="project" value="InterPro"/>
</dbReference>
<feature type="transmembrane region" description="Helical" evidence="8">
    <location>
        <begin position="331"/>
        <end position="356"/>
    </location>
</feature>
<dbReference type="GO" id="GO:0005886">
    <property type="term" value="C:plasma membrane"/>
    <property type="evidence" value="ECO:0007669"/>
    <property type="project" value="UniProtKB-SubCell"/>
</dbReference>
<name>A0A1V6PDM5_PENDC</name>
<sequence>MADNTEPKPVTDVETRESHQIDPALRPEHQHHHAHHHHTAFAEKGREEEVVYTKDTTFEKGIVPEPTALDHASKSHSQSDEETGVSQPVKRSWQRRMLKHWRPVVHAVVWLLFTGWWIAGLILHRYDLGWLIPFLLYLAITLRIIFFYVPITIVTRPMHFVWNNTARPFVSVIPEKLRLPLGALVTIGVILIGAFASPEGRGNTRADRAVSLFGLAVFLFMLWATSRNRKKIIWHTVIVGMLVQFIIALFVLRSGAGYDIFNFISTLARDLLGFASDGVIFLTAQDFYDMTSPIAPGNWFLVSVVPAIIFFVSFVQLLYHSNVLQWFITKFAAFFFWCMRVSGAEAVVAAASPFIGQGESAMLIRPFVPHLTIAELHQVMCSGFATIAGSVLIAYIKMGVNPQALVSSCVMSIPASLACSKLRWPEEEESLTAGRVVIPDNEEHKSANALEAFANGAWLGLKIGTMIAATLLCIISLIGLVNALLTWWGHYLNINDPPLTLELILGYICYPIAFLLGVSRNDDLLKVGQLIGLKLVSNEFVAYNALQNEAAYTDLSDRSRLIATYALCGFANIGSLGNQIGVLSQISPGRSADISRVAVSALLTGALSTFTSATIAGLLITDEKQYFSS</sequence>
<dbReference type="PANTHER" id="PTHR10590:SF4">
    <property type="entry name" value="SOLUTE CARRIER FAMILY 28 MEMBER 3"/>
    <property type="match status" value="1"/>
</dbReference>
<evidence type="ECO:0000256" key="8">
    <source>
        <dbReference type="SAM" id="Phobius"/>
    </source>
</evidence>
<organism evidence="12 13">
    <name type="scientific">Penicillium decumbens</name>
    <dbReference type="NCBI Taxonomy" id="69771"/>
    <lineage>
        <taxon>Eukaryota</taxon>
        <taxon>Fungi</taxon>
        <taxon>Dikarya</taxon>
        <taxon>Ascomycota</taxon>
        <taxon>Pezizomycotina</taxon>
        <taxon>Eurotiomycetes</taxon>
        <taxon>Eurotiomycetidae</taxon>
        <taxon>Eurotiales</taxon>
        <taxon>Aspergillaceae</taxon>
        <taxon>Penicillium</taxon>
    </lineage>
</organism>
<evidence type="ECO:0000256" key="4">
    <source>
        <dbReference type="ARBA" id="ARBA00022692"/>
    </source>
</evidence>
<keyword evidence="6 8" id="KW-0472">Membrane</keyword>
<evidence type="ECO:0000313" key="12">
    <source>
        <dbReference type="EMBL" id="OQD74636.1"/>
    </source>
</evidence>
<feature type="domain" description="Concentrative nucleoside transporter N-terminal" evidence="9">
    <location>
        <begin position="213"/>
        <end position="283"/>
    </location>
</feature>
<keyword evidence="5 8" id="KW-1133">Transmembrane helix</keyword>
<dbReference type="InterPro" id="IPR011657">
    <property type="entry name" value="CNT_C_dom"/>
</dbReference>
<evidence type="ECO:0000256" key="3">
    <source>
        <dbReference type="ARBA" id="ARBA00022475"/>
    </source>
</evidence>
<protein>
    <recommendedName>
        <fullName evidence="14">Concentrative nucleoside transporter C-terminal domain-containing protein</fullName>
    </recommendedName>
</protein>
<evidence type="ECO:0000256" key="7">
    <source>
        <dbReference type="SAM" id="MobiDB-lite"/>
    </source>
</evidence>
<reference evidence="13" key="1">
    <citation type="journal article" date="2017" name="Nat. Microbiol.">
        <title>Global analysis of biosynthetic gene clusters reveals vast potential of secondary metabolite production in Penicillium species.</title>
        <authorList>
            <person name="Nielsen J.C."/>
            <person name="Grijseels S."/>
            <person name="Prigent S."/>
            <person name="Ji B."/>
            <person name="Dainat J."/>
            <person name="Nielsen K.F."/>
            <person name="Frisvad J.C."/>
            <person name="Workman M."/>
            <person name="Nielsen J."/>
        </authorList>
    </citation>
    <scope>NUCLEOTIDE SEQUENCE [LARGE SCALE GENOMIC DNA]</scope>
    <source>
        <strain evidence="13">IBT 11843</strain>
    </source>
</reference>
<dbReference type="AlphaFoldDB" id="A0A1V6PDM5"/>
<feature type="compositionally biased region" description="Basic residues" evidence="7">
    <location>
        <begin position="29"/>
        <end position="39"/>
    </location>
</feature>
<comment type="subcellular location">
    <subcellularLocation>
        <location evidence="1">Cell membrane</location>
        <topology evidence="1">Multi-pass membrane protein</topology>
    </subcellularLocation>
</comment>
<feature type="region of interest" description="Disordered" evidence="7">
    <location>
        <begin position="1"/>
        <end position="46"/>
    </location>
</feature>
<feature type="domain" description="Nucleoside transporter/FeoB GTPase Gate" evidence="11">
    <location>
        <begin position="302"/>
        <end position="399"/>
    </location>
</feature>
<dbReference type="Pfam" id="PF07670">
    <property type="entry name" value="Gate"/>
    <property type="match status" value="1"/>
</dbReference>
<evidence type="ECO:0000256" key="6">
    <source>
        <dbReference type="ARBA" id="ARBA00023136"/>
    </source>
</evidence>
<keyword evidence="3" id="KW-1003">Cell membrane</keyword>
<comment type="caution">
    <text evidence="12">The sequence shown here is derived from an EMBL/GenBank/DDBJ whole genome shotgun (WGS) entry which is preliminary data.</text>
</comment>
<dbReference type="PANTHER" id="PTHR10590">
    <property type="entry name" value="SODIUM/NUCLEOSIDE COTRANSPORTER"/>
    <property type="match status" value="1"/>
</dbReference>
<evidence type="ECO:0000256" key="2">
    <source>
        <dbReference type="ARBA" id="ARBA00009033"/>
    </source>
</evidence>
<feature type="transmembrane region" description="Helical" evidence="8">
    <location>
        <begin position="376"/>
        <end position="396"/>
    </location>
</feature>